<dbReference type="SMART" id="SM00421">
    <property type="entry name" value="HTH_LUXR"/>
    <property type="match status" value="1"/>
</dbReference>
<evidence type="ECO:0000256" key="8">
    <source>
        <dbReference type="SAM" id="MobiDB-lite"/>
    </source>
</evidence>
<keyword evidence="5" id="KW-0238">DNA-binding</keyword>
<feature type="region of interest" description="Disordered" evidence="8">
    <location>
        <begin position="675"/>
        <end position="696"/>
    </location>
</feature>
<feature type="compositionally biased region" description="Polar residues" evidence="8">
    <location>
        <begin position="675"/>
        <end position="687"/>
    </location>
</feature>
<accession>A0A5S4YKW3</accession>
<dbReference type="GO" id="GO:0003677">
    <property type="term" value="F:DNA binding"/>
    <property type="evidence" value="ECO:0007669"/>
    <property type="project" value="UniProtKB-KW"/>
</dbReference>
<dbReference type="GO" id="GO:0000160">
    <property type="term" value="P:phosphorelay signal transduction system"/>
    <property type="evidence" value="ECO:0007669"/>
    <property type="project" value="InterPro"/>
</dbReference>
<feature type="compositionally biased region" description="Polar residues" evidence="8">
    <location>
        <begin position="975"/>
        <end position="985"/>
    </location>
</feature>
<dbReference type="EMBL" id="VSTH01000057">
    <property type="protein sequence ID" value="TYO65036.1"/>
    <property type="molecule type" value="Genomic_DNA"/>
</dbReference>
<protein>
    <submittedName>
        <fullName evidence="11">Response regulator</fullName>
    </submittedName>
</protein>
<evidence type="ECO:0000256" key="1">
    <source>
        <dbReference type="ARBA" id="ARBA00004613"/>
    </source>
</evidence>
<feature type="compositionally biased region" description="Polar residues" evidence="8">
    <location>
        <begin position="733"/>
        <end position="742"/>
    </location>
</feature>
<evidence type="ECO:0000259" key="10">
    <source>
        <dbReference type="PROSITE" id="PS50110"/>
    </source>
</evidence>
<organism evidence="11 12">
    <name type="scientific">Bradyrhizobium hipponense</name>
    <dbReference type="NCBI Taxonomy" id="2605638"/>
    <lineage>
        <taxon>Bacteria</taxon>
        <taxon>Pseudomonadati</taxon>
        <taxon>Pseudomonadota</taxon>
        <taxon>Alphaproteobacteria</taxon>
        <taxon>Hyphomicrobiales</taxon>
        <taxon>Nitrobacteraceae</taxon>
        <taxon>Bradyrhizobium</taxon>
    </lineage>
</organism>
<dbReference type="GO" id="GO:0006355">
    <property type="term" value="P:regulation of DNA-templated transcription"/>
    <property type="evidence" value="ECO:0007669"/>
    <property type="project" value="InterPro"/>
</dbReference>
<gene>
    <name evidence="11" type="ORF">FXV83_18810</name>
</gene>
<dbReference type="InterPro" id="IPR039420">
    <property type="entry name" value="WalR-like"/>
</dbReference>
<dbReference type="CDD" id="cd06170">
    <property type="entry name" value="LuxR_C_like"/>
    <property type="match status" value="1"/>
</dbReference>
<evidence type="ECO:0000259" key="9">
    <source>
        <dbReference type="PROSITE" id="PS50043"/>
    </source>
</evidence>
<dbReference type="GO" id="GO:0005615">
    <property type="term" value="C:extracellular space"/>
    <property type="evidence" value="ECO:0007669"/>
    <property type="project" value="InterPro"/>
</dbReference>
<feature type="compositionally biased region" description="Low complexity" evidence="8">
    <location>
        <begin position="1122"/>
        <end position="1141"/>
    </location>
</feature>
<dbReference type="PROSITE" id="PS50110">
    <property type="entry name" value="RESPONSE_REGULATORY"/>
    <property type="match status" value="1"/>
</dbReference>
<dbReference type="Proteomes" id="UP000324797">
    <property type="component" value="Unassembled WGS sequence"/>
</dbReference>
<keyword evidence="2" id="KW-0964">Secreted</keyword>
<dbReference type="SMART" id="SM00448">
    <property type="entry name" value="REC"/>
    <property type="match status" value="1"/>
</dbReference>
<dbReference type="InterPro" id="IPR001789">
    <property type="entry name" value="Sig_transdc_resp-reg_receiver"/>
</dbReference>
<dbReference type="PANTHER" id="PTHR43214:SF41">
    <property type="entry name" value="NITRATE_NITRITE RESPONSE REGULATOR PROTEIN NARP"/>
    <property type="match status" value="1"/>
</dbReference>
<dbReference type="PANTHER" id="PTHR43214">
    <property type="entry name" value="TWO-COMPONENT RESPONSE REGULATOR"/>
    <property type="match status" value="1"/>
</dbReference>
<keyword evidence="12" id="KW-1185">Reference proteome</keyword>
<dbReference type="SUPFAM" id="SSF46894">
    <property type="entry name" value="C-terminal effector domain of the bipartite response regulators"/>
    <property type="match status" value="1"/>
</dbReference>
<dbReference type="Pfam" id="PF08548">
    <property type="entry name" value="Peptidase_M10_C"/>
    <property type="match status" value="1"/>
</dbReference>
<dbReference type="Pfam" id="PF00196">
    <property type="entry name" value="GerE"/>
    <property type="match status" value="1"/>
</dbReference>
<dbReference type="InterPro" id="IPR016032">
    <property type="entry name" value="Sig_transdc_resp-reg_C-effctor"/>
</dbReference>
<keyword evidence="4" id="KW-0805">Transcription regulation</keyword>
<comment type="caution">
    <text evidence="7">Lacks conserved residue(s) required for the propagation of feature annotation.</text>
</comment>
<dbReference type="InterPro" id="IPR011006">
    <property type="entry name" value="CheY-like_superfamily"/>
</dbReference>
<comment type="caution">
    <text evidence="11">The sequence shown here is derived from an EMBL/GenBank/DDBJ whole genome shotgun (WGS) entry which is preliminary data.</text>
</comment>
<evidence type="ECO:0000256" key="5">
    <source>
        <dbReference type="ARBA" id="ARBA00023125"/>
    </source>
</evidence>
<feature type="domain" description="Response regulatory" evidence="10">
    <location>
        <begin position="15"/>
        <end position="131"/>
    </location>
</feature>
<dbReference type="InterPro" id="IPR013858">
    <property type="entry name" value="Peptidase_M10B_C"/>
</dbReference>
<reference evidence="11 12" key="1">
    <citation type="submission" date="2019-08" db="EMBL/GenBank/DDBJ databases">
        <title>Bradyrhizobium hipponensis sp. nov., a rhizobium isolated from a Lupinus angustifolius root nodule in Tunisia.</title>
        <authorList>
            <person name="Off K."/>
            <person name="Rejili M."/>
            <person name="Mars M."/>
            <person name="Brachmann A."/>
            <person name="Marin M."/>
        </authorList>
    </citation>
    <scope>NUCLEOTIDE SEQUENCE [LARGE SCALE GENOMIC DNA]</scope>
    <source>
        <strain evidence="12">aSej3</strain>
    </source>
</reference>
<feature type="domain" description="HTH luxR-type" evidence="9">
    <location>
        <begin position="158"/>
        <end position="223"/>
    </location>
</feature>
<keyword evidence="6" id="KW-0804">Transcription</keyword>
<evidence type="ECO:0000313" key="12">
    <source>
        <dbReference type="Proteomes" id="UP000324797"/>
    </source>
</evidence>
<sequence>MLDVSAKQGILNRIRLVIVDRQPIVLQGLKSVLGTQPDFDVVASSSDGTSCLEAIRNLTPDLALIADSLPDLTVSEILAIVKAEKLSTRLVFFTESDIDHDLTAAIAAGACSAISKYASPATMLRSLRLMTKSGLSLEQSEQSDLSPTGKEADGGGKIEKMLELLTHREGQIARLVSEGMSNKEIARQLNLSQGTVKVHLHNIFQKLEITNRTVLATIALLQRPSGFGTLSLAFLAFAIADELKASESNDIFPDDNSIDHAGEHAEYEPWKKAILRHLIVWESGETPTLTQRDFFAKASQITNPAAAMEALRAAEQSVGLKPWKHYGPVGSSAPNLPAPLLRGTNDTQIGDDPAPEHQFPRLTSNPMSLHGGYGTFATLAGALIYALNDPHLAVQSHDQGQASIDSFLAVTGENATTKLAAITHAGANHADNPAPGFLSHDFRLSSTVVTTGNDNVAQEGGRGQMGPDDAGDNLQKPLGVLDFGHDASIGGYSRDQLIGGNVENVVYRSPIDSKSTSSDSVFDFASGPSRINLAAFGALAWLHMTAASKSIPPHTLAWVYNSASNQTIVYVNATDHVLDIGDRALLEIHLQGILAITEAAVVSEPDGGAVATTLEQLEAALISAIATDETVLSTDKIHAIVDTSESTIGTAGVWTVLADDGLRFQFGETRTGLGASTRSRTFTSDSADATEESAGASGLPAHVSSIALAHSATVPAVESLTSKSEPINADTGVLSTQQNETVNPGAATAANADRDNSQHASEPGSAKAATEPAEAKSIPGNGVGNDNEHHSQASDGSPGSAKTAEPDRVDHSNSGHSTSANAPEAAESVETAGKADRGNQHASEPGSAKAATEPAEAKSIPGNGVGNDNEHHSQASDGSPGSAKMAEPDGVEHSNSGHSTAANAPEVAESVETAGKTDRGNQHASEPGPAKAATEPAEAKSISGNGVGNDNEHHSQASDGSPGSAKTVEPDGVDHSNSGHSTSANAPEGAESVETAGKTDRGNSQHASEPGSAKAAAAELTEAGPIPGNGVGNDNEHHSQASDGSPGSAKTVEPDGVDHSNSGHSTSANAPEVAESVETAGKTDQGNASEPGSAKAAAAELTEAGPIPGNGVGNGAEHRAPASDAASASAAVKTAEPAVAEHGNSGHDLPSTSANATAAADIVEPSFASGDNAGDGNSQRVAPPAAIALQAAQPAKAASETGGVKQELVFHFDSEATPSTLVAVEPKEHNNPLDTHVPPDQDADLDIIVKTPPNALDEHAANHGDHGTHHAIVPAPHDLLI</sequence>
<dbReference type="GO" id="GO:0005509">
    <property type="term" value="F:calcium ion binding"/>
    <property type="evidence" value="ECO:0007669"/>
    <property type="project" value="InterPro"/>
</dbReference>
<evidence type="ECO:0000256" key="7">
    <source>
        <dbReference type="PROSITE-ProRule" id="PRU00169"/>
    </source>
</evidence>
<feature type="region of interest" description="Disordered" evidence="8">
    <location>
        <begin position="719"/>
        <end position="1153"/>
    </location>
</feature>
<feature type="compositionally biased region" description="Low complexity" evidence="8">
    <location>
        <begin position="926"/>
        <end position="936"/>
    </location>
</feature>
<dbReference type="PRINTS" id="PR00038">
    <property type="entry name" value="HTHLUXR"/>
</dbReference>
<dbReference type="Pfam" id="PF00072">
    <property type="entry name" value="Response_reg"/>
    <property type="match status" value="1"/>
</dbReference>
<dbReference type="InterPro" id="IPR000792">
    <property type="entry name" value="Tscrpt_reg_LuxR_C"/>
</dbReference>
<dbReference type="PROSITE" id="PS50043">
    <property type="entry name" value="HTH_LUXR_2"/>
    <property type="match status" value="1"/>
</dbReference>
<keyword evidence="3" id="KW-0677">Repeat</keyword>
<evidence type="ECO:0000313" key="11">
    <source>
        <dbReference type="EMBL" id="TYO65036.1"/>
    </source>
</evidence>
<evidence type="ECO:0000256" key="4">
    <source>
        <dbReference type="ARBA" id="ARBA00023015"/>
    </source>
</evidence>
<feature type="compositionally biased region" description="Polar residues" evidence="8">
    <location>
        <begin position="1059"/>
        <end position="1069"/>
    </location>
</feature>
<evidence type="ECO:0000256" key="2">
    <source>
        <dbReference type="ARBA" id="ARBA00022525"/>
    </source>
</evidence>
<evidence type="ECO:0000256" key="3">
    <source>
        <dbReference type="ARBA" id="ARBA00022737"/>
    </source>
</evidence>
<proteinExistence type="predicted"/>
<dbReference type="PROSITE" id="PS00622">
    <property type="entry name" value="HTH_LUXR_1"/>
    <property type="match status" value="1"/>
</dbReference>
<name>A0A5S4YKW3_9BRAD</name>
<dbReference type="SUPFAM" id="SSF52172">
    <property type="entry name" value="CheY-like"/>
    <property type="match status" value="1"/>
</dbReference>
<feature type="compositionally biased region" description="Polar residues" evidence="8">
    <location>
        <begin position="893"/>
        <end position="902"/>
    </location>
</feature>
<dbReference type="RefSeq" id="WP_148740890.1">
    <property type="nucleotide sequence ID" value="NZ_VSTH01000057.1"/>
</dbReference>
<evidence type="ECO:0000256" key="6">
    <source>
        <dbReference type="ARBA" id="ARBA00023163"/>
    </source>
</evidence>
<dbReference type="Gene3D" id="3.40.50.2300">
    <property type="match status" value="1"/>
</dbReference>
<comment type="subcellular location">
    <subcellularLocation>
        <location evidence="1">Secreted</location>
    </subcellularLocation>
</comment>
<feature type="compositionally biased region" description="Basic and acidic residues" evidence="8">
    <location>
        <begin position="804"/>
        <end position="813"/>
    </location>
</feature>